<accession>A0A371F1S9</accession>
<organism evidence="2 3">
    <name type="scientific">Mucuna pruriens</name>
    <name type="common">Velvet bean</name>
    <name type="synonym">Dolichos pruriens</name>
    <dbReference type="NCBI Taxonomy" id="157652"/>
    <lineage>
        <taxon>Eukaryota</taxon>
        <taxon>Viridiplantae</taxon>
        <taxon>Streptophyta</taxon>
        <taxon>Embryophyta</taxon>
        <taxon>Tracheophyta</taxon>
        <taxon>Spermatophyta</taxon>
        <taxon>Magnoliopsida</taxon>
        <taxon>eudicotyledons</taxon>
        <taxon>Gunneridae</taxon>
        <taxon>Pentapetalae</taxon>
        <taxon>rosids</taxon>
        <taxon>fabids</taxon>
        <taxon>Fabales</taxon>
        <taxon>Fabaceae</taxon>
        <taxon>Papilionoideae</taxon>
        <taxon>50 kb inversion clade</taxon>
        <taxon>NPAAA clade</taxon>
        <taxon>indigoferoid/millettioid clade</taxon>
        <taxon>Phaseoleae</taxon>
        <taxon>Mucuna</taxon>
    </lineage>
</organism>
<dbReference type="OrthoDB" id="1740642at2759"/>
<dbReference type="EMBL" id="QJKJ01010992">
    <property type="protein sequence ID" value="RDX72249.1"/>
    <property type="molecule type" value="Genomic_DNA"/>
</dbReference>
<feature type="domain" description="Reverse transcriptase Ty1/copia-type" evidence="1">
    <location>
        <begin position="9"/>
        <end position="71"/>
    </location>
</feature>
<dbReference type="Pfam" id="PF07727">
    <property type="entry name" value="RVT_2"/>
    <property type="match status" value="1"/>
</dbReference>
<feature type="non-terminal residue" evidence="2">
    <location>
        <position position="1"/>
    </location>
</feature>
<evidence type="ECO:0000313" key="2">
    <source>
        <dbReference type="EMBL" id="RDX72249.1"/>
    </source>
</evidence>
<name>A0A371F1S9_MUCPR</name>
<dbReference type="PANTHER" id="PTHR34676">
    <property type="entry name" value="DUF4219 DOMAIN-CONTAINING PROTEIN-RELATED"/>
    <property type="match status" value="1"/>
</dbReference>
<comment type="caution">
    <text evidence="2">The sequence shown here is derived from an EMBL/GenBank/DDBJ whole genome shotgun (WGS) entry which is preliminary data.</text>
</comment>
<protein>
    <recommendedName>
        <fullName evidence="1">Reverse transcriptase Ty1/copia-type domain-containing protein</fullName>
    </recommendedName>
</protein>
<evidence type="ECO:0000259" key="1">
    <source>
        <dbReference type="Pfam" id="PF07727"/>
    </source>
</evidence>
<sequence>MLAGIIFGDTNECMCKNFFDLMQFDFEMNMIGELKFFLGLQVKQNKGIHIRQQKYTKELLKKFKMEDAKPIIHLCIRLSICQKMNKIHGIITHKDKVVNKLKKDYTQDDYDTLQLNVKARYSIACALSKYEYNTFCSYKITKDMCDAIQITYEGTKDVQFRKTTTFMRHYKMFIMKEDGTIDEMFGRFQTILNGLSSLGHEFSKSHNNLKIHDSLPKAKEVNHTNSWNVDAHDT</sequence>
<reference evidence="2" key="1">
    <citation type="submission" date="2018-05" db="EMBL/GenBank/DDBJ databases">
        <title>Draft genome of Mucuna pruriens seed.</title>
        <authorList>
            <person name="Nnadi N.E."/>
            <person name="Vos R."/>
            <person name="Hasami M.H."/>
            <person name="Devisetty U.K."/>
            <person name="Aguiy J.C."/>
        </authorList>
    </citation>
    <scope>NUCLEOTIDE SEQUENCE [LARGE SCALE GENOMIC DNA]</scope>
    <source>
        <strain evidence="2">JCA_2017</strain>
    </source>
</reference>
<dbReference type="Proteomes" id="UP000257109">
    <property type="component" value="Unassembled WGS sequence"/>
</dbReference>
<evidence type="ECO:0000313" key="3">
    <source>
        <dbReference type="Proteomes" id="UP000257109"/>
    </source>
</evidence>
<proteinExistence type="predicted"/>
<dbReference type="AlphaFoldDB" id="A0A371F1S9"/>
<dbReference type="PANTHER" id="PTHR34676:SF27">
    <property type="entry name" value="ASPARTYL-TRNA SYNTHETASE"/>
    <property type="match status" value="1"/>
</dbReference>
<gene>
    <name evidence="2" type="ORF">CR513_48291</name>
</gene>
<dbReference type="InterPro" id="IPR013103">
    <property type="entry name" value="RVT_2"/>
</dbReference>
<dbReference type="Pfam" id="PF14223">
    <property type="entry name" value="Retrotran_gag_2"/>
    <property type="match status" value="1"/>
</dbReference>
<keyword evidence="3" id="KW-1185">Reference proteome</keyword>